<proteinExistence type="inferred from homology"/>
<keyword evidence="8 10" id="KW-0472">Membrane</keyword>
<dbReference type="GO" id="GO:0005886">
    <property type="term" value="C:plasma membrane"/>
    <property type="evidence" value="ECO:0007669"/>
    <property type="project" value="TreeGrafter"/>
</dbReference>
<dbReference type="SUPFAM" id="SSF161093">
    <property type="entry name" value="MgtE membrane domain-like"/>
    <property type="match status" value="1"/>
</dbReference>
<gene>
    <name evidence="12" type="ORF">ONB1V03_LOCUS9989</name>
</gene>
<keyword evidence="7" id="KW-0406">Ion transport</keyword>
<dbReference type="PANTHER" id="PTHR16228:SF7">
    <property type="entry name" value="SLC41A_MGTE INTEGRAL MEMBRANE DOMAIN-CONTAINING PROTEIN"/>
    <property type="match status" value="1"/>
</dbReference>
<evidence type="ECO:0000256" key="2">
    <source>
        <dbReference type="ARBA" id="ARBA00009749"/>
    </source>
</evidence>
<evidence type="ECO:0000256" key="3">
    <source>
        <dbReference type="ARBA" id="ARBA00022448"/>
    </source>
</evidence>
<dbReference type="EMBL" id="CAJPVJ010006539">
    <property type="protein sequence ID" value="CAG2170521.1"/>
    <property type="molecule type" value="Genomic_DNA"/>
</dbReference>
<evidence type="ECO:0000256" key="5">
    <source>
        <dbReference type="ARBA" id="ARBA00022842"/>
    </source>
</evidence>
<dbReference type="GO" id="GO:0008324">
    <property type="term" value="F:monoatomic cation transmembrane transporter activity"/>
    <property type="evidence" value="ECO:0007669"/>
    <property type="project" value="InterPro"/>
</dbReference>
<evidence type="ECO:0000313" key="13">
    <source>
        <dbReference type="Proteomes" id="UP000728032"/>
    </source>
</evidence>
<dbReference type="Gene3D" id="1.10.357.20">
    <property type="entry name" value="SLC41 divalent cation transporters, integral membrane domain"/>
    <property type="match status" value="1"/>
</dbReference>
<dbReference type="EMBL" id="OC921364">
    <property type="protein sequence ID" value="CAD7653334.1"/>
    <property type="molecule type" value="Genomic_DNA"/>
</dbReference>
<feature type="transmembrane region" description="Helical" evidence="10">
    <location>
        <begin position="281"/>
        <end position="309"/>
    </location>
</feature>
<accession>A0A7R9M6S4</accession>
<dbReference type="InterPro" id="IPR006667">
    <property type="entry name" value="SLC41_membr_dom"/>
</dbReference>
<keyword evidence="3" id="KW-0813">Transport</keyword>
<dbReference type="Pfam" id="PF01769">
    <property type="entry name" value="MgtE"/>
    <property type="match status" value="1"/>
</dbReference>
<feature type="region of interest" description="Disordered" evidence="9">
    <location>
        <begin position="1"/>
        <end position="30"/>
    </location>
</feature>
<comment type="subcellular location">
    <subcellularLocation>
        <location evidence="1">Membrane</location>
        <topology evidence="1">Multi-pass membrane protein</topology>
    </subcellularLocation>
</comment>
<evidence type="ECO:0000256" key="4">
    <source>
        <dbReference type="ARBA" id="ARBA00022692"/>
    </source>
</evidence>
<evidence type="ECO:0000256" key="8">
    <source>
        <dbReference type="ARBA" id="ARBA00023136"/>
    </source>
</evidence>
<evidence type="ECO:0000256" key="6">
    <source>
        <dbReference type="ARBA" id="ARBA00022989"/>
    </source>
</evidence>
<evidence type="ECO:0000313" key="12">
    <source>
        <dbReference type="EMBL" id="CAD7653334.1"/>
    </source>
</evidence>
<organism evidence="12">
    <name type="scientific">Oppiella nova</name>
    <dbReference type="NCBI Taxonomy" id="334625"/>
    <lineage>
        <taxon>Eukaryota</taxon>
        <taxon>Metazoa</taxon>
        <taxon>Ecdysozoa</taxon>
        <taxon>Arthropoda</taxon>
        <taxon>Chelicerata</taxon>
        <taxon>Arachnida</taxon>
        <taxon>Acari</taxon>
        <taxon>Acariformes</taxon>
        <taxon>Sarcoptiformes</taxon>
        <taxon>Oribatida</taxon>
        <taxon>Brachypylina</taxon>
        <taxon>Oppioidea</taxon>
        <taxon>Oppiidae</taxon>
        <taxon>Oppiella</taxon>
    </lineage>
</organism>
<sequence>MSSSNNSNSNNSSISRKSQSLKRRVSQSIYRPNFYRQRSQSCGDYGHRINEAIDEDSDDEREIQIHVIRRKSLAINANGNVCNGPVGGTCPKGAVCPLSQVDEIVPTGTPTIIRKDDNKNELIISIPVLMDDNSSINNAKFKEAFEDPHPYGEPQMQSSWTVLKQMLIPFLIAGIGSVGAGIVLNDVQHWPAFIAIPQLIIMVPSFLGLIGNIETTLASRLSTHANLGTLDVFSQLKSMIIGNSAVVLCQAATVGLFAAFASLGISYLKAQKDTELSLGELILLLCASSVSTSVAANIILATAISLVIIIARKVNINPDNIATPIAASMGDVCTITILALISDFLYKRTIAGSAWIPMVILVAFLLSAPITGFIARR</sequence>
<feature type="compositionally biased region" description="Low complexity" evidence="9">
    <location>
        <begin position="1"/>
        <end position="18"/>
    </location>
</feature>
<evidence type="ECO:0000256" key="9">
    <source>
        <dbReference type="SAM" id="MobiDB-lite"/>
    </source>
</evidence>
<evidence type="ECO:0000259" key="11">
    <source>
        <dbReference type="Pfam" id="PF01769"/>
    </source>
</evidence>
<comment type="similarity">
    <text evidence="2">Belongs to the SLC41A transporter family.</text>
</comment>
<dbReference type="AlphaFoldDB" id="A0A7R9M6S4"/>
<feature type="transmembrane region" description="Helical" evidence="10">
    <location>
        <begin position="354"/>
        <end position="375"/>
    </location>
</feature>
<feature type="transmembrane region" description="Helical" evidence="10">
    <location>
        <begin position="190"/>
        <end position="210"/>
    </location>
</feature>
<feature type="transmembrane region" description="Helical" evidence="10">
    <location>
        <begin position="321"/>
        <end position="342"/>
    </location>
</feature>
<evidence type="ECO:0000256" key="1">
    <source>
        <dbReference type="ARBA" id="ARBA00004141"/>
    </source>
</evidence>
<evidence type="ECO:0000256" key="7">
    <source>
        <dbReference type="ARBA" id="ARBA00023065"/>
    </source>
</evidence>
<reference evidence="12" key="1">
    <citation type="submission" date="2020-11" db="EMBL/GenBank/DDBJ databases">
        <authorList>
            <person name="Tran Van P."/>
        </authorList>
    </citation>
    <scope>NUCLEOTIDE SEQUENCE</scope>
</reference>
<feature type="non-terminal residue" evidence="12">
    <location>
        <position position="1"/>
    </location>
</feature>
<dbReference type="InterPro" id="IPR045349">
    <property type="entry name" value="SLC41A1-3"/>
</dbReference>
<keyword evidence="6 10" id="KW-1133">Transmembrane helix</keyword>
<dbReference type="Proteomes" id="UP000728032">
    <property type="component" value="Unassembled WGS sequence"/>
</dbReference>
<dbReference type="InterPro" id="IPR036739">
    <property type="entry name" value="SLC41_membr_dom_sf"/>
</dbReference>
<feature type="transmembrane region" description="Helical" evidence="10">
    <location>
        <begin position="166"/>
        <end position="184"/>
    </location>
</feature>
<keyword evidence="5" id="KW-0460">Magnesium</keyword>
<feature type="domain" description="SLC41A/MgtE integral membrane" evidence="11">
    <location>
        <begin position="203"/>
        <end position="341"/>
    </location>
</feature>
<feature type="transmembrane region" description="Helical" evidence="10">
    <location>
        <begin position="245"/>
        <end position="269"/>
    </location>
</feature>
<name>A0A7R9M6S4_9ACAR</name>
<keyword evidence="4 10" id="KW-0812">Transmembrane</keyword>
<keyword evidence="13" id="KW-1185">Reference proteome</keyword>
<dbReference type="OrthoDB" id="5791097at2759"/>
<evidence type="ECO:0000256" key="10">
    <source>
        <dbReference type="SAM" id="Phobius"/>
    </source>
</evidence>
<protein>
    <recommendedName>
        <fullName evidence="11">SLC41A/MgtE integral membrane domain-containing protein</fullName>
    </recommendedName>
</protein>
<dbReference type="PANTHER" id="PTHR16228">
    <property type="entry name" value="DIVALENT CATION TRANSPORTER SOLUTE CARRIER FAMILY 41"/>
    <property type="match status" value="1"/>
</dbReference>
<dbReference type="FunFam" id="1.10.357.20:FF:000001">
    <property type="entry name" value="Solute carrier family 41 member 2"/>
    <property type="match status" value="1"/>
</dbReference>